<accession>A0A2A6CN17</accession>
<organism evidence="2 3">
    <name type="scientific">Pristionchus pacificus</name>
    <name type="common">Parasitic nematode worm</name>
    <dbReference type="NCBI Taxonomy" id="54126"/>
    <lineage>
        <taxon>Eukaryota</taxon>
        <taxon>Metazoa</taxon>
        <taxon>Ecdysozoa</taxon>
        <taxon>Nematoda</taxon>
        <taxon>Chromadorea</taxon>
        <taxon>Rhabditida</taxon>
        <taxon>Rhabditina</taxon>
        <taxon>Diplogasteromorpha</taxon>
        <taxon>Diplogasteroidea</taxon>
        <taxon>Neodiplogasteridae</taxon>
        <taxon>Pristionchus</taxon>
    </lineage>
</organism>
<feature type="compositionally biased region" description="Polar residues" evidence="1">
    <location>
        <begin position="1"/>
        <end position="11"/>
    </location>
</feature>
<dbReference type="Proteomes" id="UP000005239">
    <property type="component" value="Unassembled WGS sequence"/>
</dbReference>
<evidence type="ECO:0000313" key="2">
    <source>
        <dbReference type="EnsemblMetazoa" id="PPA45706.1"/>
    </source>
</evidence>
<name>A0A2A6CN17_PRIPA</name>
<keyword evidence="3" id="KW-1185">Reference proteome</keyword>
<gene>
    <name evidence="2" type="primary">WBGene00284075</name>
</gene>
<feature type="region of interest" description="Disordered" evidence="1">
    <location>
        <begin position="1"/>
        <end position="27"/>
    </location>
</feature>
<feature type="region of interest" description="Disordered" evidence="1">
    <location>
        <begin position="164"/>
        <end position="183"/>
    </location>
</feature>
<evidence type="ECO:0000313" key="3">
    <source>
        <dbReference type="Proteomes" id="UP000005239"/>
    </source>
</evidence>
<dbReference type="EnsemblMetazoa" id="PPA45706.1">
    <property type="protein sequence ID" value="PPA45706.1"/>
    <property type="gene ID" value="WBGene00284075"/>
</dbReference>
<accession>A0A8R1V3K6</accession>
<reference evidence="3" key="1">
    <citation type="journal article" date="2008" name="Nat. Genet.">
        <title>The Pristionchus pacificus genome provides a unique perspective on nematode lifestyle and parasitism.</title>
        <authorList>
            <person name="Dieterich C."/>
            <person name="Clifton S.W."/>
            <person name="Schuster L.N."/>
            <person name="Chinwalla A."/>
            <person name="Delehaunty K."/>
            <person name="Dinkelacker I."/>
            <person name="Fulton L."/>
            <person name="Fulton R."/>
            <person name="Godfrey J."/>
            <person name="Minx P."/>
            <person name="Mitreva M."/>
            <person name="Roeseler W."/>
            <person name="Tian H."/>
            <person name="Witte H."/>
            <person name="Yang S.P."/>
            <person name="Wilson R.K."/>
            <person name="Sommer R.J."/>
        </authorList>
    </citation>
    <scope>NUCLEOTIDE SEQUENCE [LARGE SCALE GENOMIC DNA]</scope>
    <source>
        <strain evidence="3">PS312</strain>
    </source>
</reference>
<sequence>MVDSNQFLTDSNCHDGENEKDDEELSEVQDNRGEIWLIVHVVSKIIKLLETLHVKLDSKPQCECNQLRQELMELKKMLGKSAEQPPPPLDTYSAVKMAINDAAAYSEKAKRAVWVGRPEESTPELTLASDQKAIEELCAELNDGSLSQALTAIIDTRKSKLTVRSESSKSYSRMRRPEINSSLSSAPNARVAVSLTRCIPIE</sequence>
<dbReference type="PANTHER" id="PTHR21459">
    <property type="entry name" value="PROTEIN CBG08968"/>
    <property type="match status" value="1"/>
</dbReference>
<dbReference type="AlphaFoldDB" id="A0A2A6CN17"/>
<proteinExistence type="predicted"/>
<feature type="compositionally biased region" description="Acidic residues" evidence="1">
    <location>
        <begin position="18"/>
        <end position="27"/>
    </location>
</feature>
<protein>
    <submittedName>
        <fullName evidence="2">Uncharacterized protein</fullName>
    </submittedName>
</protein>
<reference evidence="2" key="2">
    <citation type="submission" date="2022-06" db="UniProtKB">
        <authorList>
            <consortium name="EnsemblMetazoa"/>
        </authorList>
    </citation>
    <scope>IDENTIFICATION</scope>
    <source>
        <strain evidence="2">PS312</strain>
    </source>
</reference>
<evidence type="ECO:0000256" key="1">
    <source>
        <dbReference type="SAM" id="MobiDB-lite"/>
    </source>
</evidence>
<dbReference type="PANTHER" id="PTHR21459:SF2">
    <property type="entry name" value="PROTEIN CBG08968"/>
    <property type="match status" value="1"/>
</dbReference>